<dbReference type="AlphaFoldDB" id="A0AAW2EZJ6"/>
<proteinExistence type="predicted"/>
<gene>
    <name evidence="2" type="ORF">PUN28_014839</name>
</gene>
<reference evidence="2 3" key="1">
    <citation type="submission" date="2023-03" db="EMBL/GenBank/DDBJ databases">
        <title>High recombination rates correlate with genetic variation in Cardiocondyla obscurior ants.</title>
        <authorList>
            <person name="Errbii M."/>
        </authorList>
    </citation>
    <scope>NUCLEOTIDE SEQUENCE [LARGE SCALE GENOMIC DNA]</scope>
    <source>
        <strain evidence="2">Alpha-2009</strain>
        <tissue evidence="2">Whole body</tissue>
    </source>
</reference>
<organism evidence="2 3">
    <name type="scientific">Cardiocondyla obscurior</name>
    <dbReference type="NCBI Taxonomy" id="286306"/>
    <lineage>
        <taxon>Eukaryota</taxon>
        <taxon>Metazoa</taxon>
        <taxon>Ecdysozoa</taxon>
        <taxon>Arthropoda</taxon>
        <taxon>Hexapoda</taxon>
        <taxon>Insecta</taxon>
        <taxon>Pterygota</taxon>
        <taxon>Neoptera</taxon>
        <taxon>Endopterygota</taxon>
        <taxon>Hymenoptera</taxon>
        <taxon>Apocrita</taxon>
        <taxon>Aculeata</taxon>
        <taxon>Formicoidea</taxon>
        <taxon>Formicidae</taxon>
        <taxon>Myrmicinae</taxon>
        <taxon>Cardiocondyla</taxon>
    </lineage>
</organism>
<evidence type="ECO:0000313" key="2">
    <source>
        <dbReference type="EMBL" id="KAL0107831.1"/>
    </source>
</evidence>
<accession>A0AAW2EZJ6</accession>
<comment type="caution">
    <text evidence="2">The sequence shown here is derived from an EMBL/GenBank/DDBJ whole genome shotgun (WGS) entry which is preliminary data.</text>
</comment>
<sequence length="219" mass="25106">MKRLRCNNVTSVAFIGILFCSGVVEVMGHTIMSTLDASAIEPHNKFIIQVYNSGCECIKYDCGCCQRLNWGLVSLNGTLCINTTYLDNDYGISLTLTFNNLIIFNETITARNPPPFCFGDDIYELFDAEICLRIYDIELKKDKFHACFEVSGKIMKFTIAKIHLGCLHFKSSSDIKYINEIIENVQEKKKIIQKKIEDNWSLFFRKKIQKDTLPNVIMV</sequence>
<evidence type="ECO:0000313" key="3">
    <source>
        <dbReference type="Proteomes" id="UP001430953"/>
    </source>
</evidence>
<protein>
    <recommendedName>
        <fullName evidence="1">DUF4773 domain-containing protein</fullName>
    </recommendedName>
</protein>
<evidence type="ECO:0000259" key="1">
    <source>
        <dbReference type="Pfam" id="PF15998"/>
    </source>
</evidence>
<feature type="domain" description="DUF4773" evidence="1">
    <location>
        <begin position="55"/>
        <end position="171"/>
    </location>
</feature>
<dbReference type="Pfam" id="PF15998">
    <property type="entry name" value="DUF4773"/>
    <property type="match status" value="1"/>
</dbReference>
<dbReference type="PANTHER" id="PTHR36299:SF2">
    <property type="entry name" value="DUF4773 DOMAIN-CONTAINING PROTEIN"/>
    <property type="match status" value="1"/>
</dbReference>
<keyword evidence="3" id="KW-1185">Reference proteome</keyword>
<dbReference type="InterPro" id="IPR031941">
    <property type="entry name" value="DUF4773"/>
</dbReference>
<dbReference type="Proteomes" id="UP001430953">
    <property type="component" value="Unassembled WGS sequence"/>
</dbReference>
<dbReference type="PANTHER" id="PTHR36299">
    <property type="entry name" value="AGAP008005-PA"/>
    <property type="match status" value="1"/>
</dbReference>
<name>A0AAW2EZJ6_9HYME</name>
<dbReference type="EMBL" id="JADYXP020000016">
    <property type="protein sequence ID" value="KAL0107831.1"/>
    <property type="molecule type" value="Genomic_DNA"/>
</dbReference>